<feature type="domain" description="G-patch" evidence="5">
    <location>
        <begin position="258"/>
        <end position="283"/>
    </location>
</feature>
<gene>
    <name evidence="6" type="ORF">ACHAWO_004529</name>
</gene>
<comment type="caution">
    <text evidence="6">The sequence shown here is derived from an EMBL/GenBank/DDBJ whole genome shotgun (WGS) entry which is preliminary data.</text>
</comment>
<feature type="region of interest" description="Disordered" evidence="4">
    <location>
        <begin position="270"/>
        <end position="319"/>
    </location>
</feature>
<evidence type="ECO:0000256" key="4">
    <source>
        <dbReference type="SAM" id="MobiDB-lite"/>
    </source>
</evidence>
<proteinExistence type="predicted"/>
<organism evidence="6 7">
    <name type="scientific">Cyclotella atomus</name>
    <dbReference type="NCBI Taxonomy" id="382360"/>
    <lineage>
        <taxon>Eukaryota</taxon>
        <taxon>Sar</taxon>
        <taxon>Stramenopiles</taxon>
        <taxon>Ochrophyta</taxon>
        <taxon>Bacillariophyta</taxon>
        <taxon>Coscinodiscophyceae</taxon>
        <taxon>Thalassiosirophycidae</taxon>
        <taxon>Stephanodiscales</taxon>
        <taxon>Stephanodiscaceae</taxon>
        <taxon>Cyclotella</taxon>
    </lineage>
</organism>
<accession>A0ABD3NG26</accession>
<comment type="subcellular location">
    <subcellularLocation>
        <location evidence="1">Nucleus</location>
    </subcellularLocation>
</comment>
<dbReference type="PROSITE" id="PS50174">
    <property type="entry name" value="G_PATCH"/>
    <property type="match status" value="1"/>
</dbReference>
<feature type="region of interest" description="Disordered" evidence="4">
    <location>
        <begin position="25"/>
        <end position="62"/>
    </location>
</feature>
<evidence type="ECO:0000256" key="3">
    <source>
        <dbReference type="ARBA" id="ARBA00023242"/>
    </source>
</evidence>
<evidence type="ECO:0000313" key="6">
    <source>
        <dbReference type="EMBL" id="KAL3773921.1"/>
    </source>
</evidence>
<sequence length="319" mass="34519">MYYSNKKQKYFQFVKGMDPEFQAVESQQQANGGNAGVSGQATSNASDAAANQSANSNTDGSEKSKIAISLKTTALPSSFATETPASTMTLERSKLIEKLRKASSAPVSATPAEPQVDKMYAKNMDVWTNRIKEMKGEASDAAATQQASEAAQVKTTASGQPICALCRRKFANLKKLRQHEELSAMHKENLAKKAAADAKKEAATPECTYRDRTKERQLMYSASSTDTTHVDKLLASVIPTASAEKKAEVIRPEQALGDTNVGNQLLQKMGWKNGESLGRKQEGGDGEEHKAGSNVANNLKNDWERIESLAQAGGRQGRR</sequence>
<evidence type="ECO:0000313" key="7">
    <source>
        <dbReference type="Proteomes" id="UP001530400"/>
    </source>
</evidence>
<dbReference type="GO" id="GO:0003723">
    <property type="term" value="F:RNA binding"/>
    <property type="evidence" value="ECO:0007669"/>
    <property type="project" value="UniProtKB-KW"/>
</dbReference>
<dbReference type="GO" id="GO:0005634">
    <property type="term" value="C:nucleus"/>
    <property type="evidence" value="ECO:0007669"/>
    <property type="project" value="UniProtKB-SubCell"/>
</dbReference>
<keyword evidence="3" id="KW-0539">Nucleus</keyword>
<dbReference type="Proteomes" id="UP001530400">
    <property type="component" value="Unassembled WGS sequence"/>
</dbReference>
<dbReference type="PANTHER" id="PTHR13948">
    <property type="entry name" value="RNA-BINDING PROTEIN"/>
    <property type="match status" value="1"/>
</dbReference>
<feature type="compositionally biased region" description="Low complexity" evidence="4">
    <location>
        <begin position="40"/>
        <end position="59"/>
    </location>
</feature>
<dbReference type="Pfam" id="PF01585">
    <property type="entry name" value="G-patch"/>
    <property type="match status" value="1"/>
</dbReference>
<dbReference type="EMBL" id="JALLPJ020001215">
    <property type="protein sequence ID" value="KAL3773921.1"/>
    <property type="molecule type" value="Genomic_DNA"/>
</dbReference>
<keyword evidence="2" id="KW-0694">RNA-binding</keyword>
<feature type="compositionally biased region" description="Basic and acidic residues" evidence="4">
    <location>
        <begin position="277"/>
        <end position="291"/>
    </location>
</feature>
<evidence type="ECO:0000256" key="2">
    <source>
        <dbReference type="ARBA" id="ARBA00022884"/>
    </source>
</evidence>
<evidence type="ECO:0000256" key="1">
    <source>
        <dbReference type="ARBA" id="ARBA00004123"/>
    </source>
</evidence>
<dbReference type="InterPro" id="IPR000467">
    <property type="entry name" value="G_patch_dom"/>
</dbReference>
<evidence type="ECO:0000259" key="5">
    <source>
        <dbReference type="PROSITE" id="PS50174"/>
    </source>
</evidence>
<dbReference type="AlphaFoldDB" id="A0ABD3NG26"/>
<name>A0ABD3NG26_9STRA</name>
<reference evidence="6 7" key="1">
    <citation type="submission" date="2024-10" db="EMBL/GenBank/DDBJ databases">
        <title>Updated reference genomes for cyclostephanoid diatoms.</title>
        <authorList>
            <person name="Roberts W.R."/>
            <person name="Alverson A.J."/>
        </authorList>
    </citation>
    <scope>NUCLEOTIDE SEQUENCE [LARGE SCALE GENOMIC DNA]</scope>
    <source>
        <strain evidence="6 7">AJA010-31</strain>
    </source>
</reference>
<protein>
    <recommendedName>
        <fullName evidence="5">G-patch domain-containing protein</fullName>
    </recommendedName>
</protein>
<dbReference type="PANTHER" id="PTHR13948:SF3">
    <property type="entry name" value="FI21118P1"/>
    <property type="match status" value="1"/>
</dbReference>
<keyword evidence="7" id="KW-1185">Reference proteome</keyword>